<comment type="caution">
    <text evidence="2">The sequence shown here is derived from an EMBL/GenBank/DDBJ whole genome shotgun (WGS) entry which is preliminary data.</text>
</comment>
<protein>
    <submittedName>
        <fullName evidence="2">DUF1566 domain-containing protein</fullName>
    </submittedName>
</protein>
<feature type="non-terminal residue" evidence="2">
    <location>
        <position position="1"/>
    </location>
</feature>
<dbReference type="InterPro" id="IPR011460">
    <property type="entry name" value="Lcl_C"/>
</dbReference>
<reference evidence="2 3" key="1">
    <citation type="submission" date="2024-03" db="EMBL/GenBank/DDBJ databases">
        <title>First Report of Pectobacterium brasiliscabiei causing potato scab in china.</title>
        <authorList>
            <person name="Handique U."/>
        </authorList>
    </citation>
    <scope>NUCLEOTIDE SEQUENCE [LARGE SCALE GENOMIC DNA]</scope>
    <source>
        <strain evidence="2 3">ZRIMU1503</strain>
    </source>
</reference>
<dbReference type="EMBL" id="JBBAYM010000188">
    <property type="protein sequence ID" value="MEI5617085.1"/>
    <property type="molecule type" value="Genomic_DNA"/>
</dbReference>
<sequence>LNSEDGVQPGSVLGTANSTCSNNGNCNLQEYVNEVNALDYCGGSNWRVPTYTELLTLLNYGKHGQSILLDENYFPNTPNSNLLADGLIYWTSQTA</sequence>
<gene>
    <name evidence="2" type="ORF">WB403_49200</name>
</gene>
<organism evidence="2 3">
    <name type="scientific">Streptomyces brasiliscabiei</name>
    <dbReference type="NCBI Taxonomy" id="2736302"/>
    <lineage>
        <taxon>Bacteria</taxon>
        <taxon>Bacillati</taxon>
        <taxon>Actinomycetota</taxon>
        <taxon>Actinomycetes</taxon>
        <taxon>Kitasatosporales</taxon>
        <taxon>Streptomycetaceae</taxon>
        <taxon>Streptomyces</taxon>
    </lineage>
</organism>
<proteinExistence type="predicted"/>
<accession>A0ABU8GV55</accession>
<name>A0ABU8GV55_9ACTN</name>
<keyword evidence="3" id="KW-1185">Reference proteome</keyword>
<feature type="domain" description="Lcl C-terminal" evidence="1">
    <location>
        <begin position="20"/>
        <end position="94"/>
    </location>
</feature>
<dbReference type="Pfam" id="PF07603">
    <property type="entry name" value="Lcl_C"/>
    <property type="match status" value="1"/>
</dbReference>
<feature type="non-terminal residue" evidence="2">
    <location>
        <position position="95"/>
    </location>
</feature>
<evidence type="ECO:0000313" key="3">
    <source>
        <dbReference type="Proteomes" id="UP001365781"/>
    </source>
</evidence>
<evidence type="ECO:0000313" key="2">
    <source>
        <dbReference type="EMBL" id="MEI5617085.1"/>
    </source>
</evidence>
<dbReference type="Proteomes" id="UP001365781">
    <property type="component" value="Unassembled WGS sequence"/>
</dbReference>
<evidence type="ECO:0000259" key="1">
    <source>
        <dbReference type="Pfam" id="PF07603"/>
    </source>
</evidence>